<proteinExistence type="predicted"/>
<protein>
    <recommendedName>
        <fullName evidence="1">BTB domain-containing protein</fullName>
    </recommendedName>
</protein>
<comment type="caution">
    <text evidence="2">The sequence shown here is derived from an EMBL/GenBank/DDBJ whole genome shotgun (WGS) entry which is preliminary data.</text>
</comment>
<dbReference type="Pfam" id="PF00651">
    <property type="entry name" value="BTB"/>
    <property type="match status" value="1"/>
</dbReference>
<feature type="domain" description="BTB" evidence="1">
    <location>
        <begin position="32"/>
        <end position="99"/>
    </location>
</feature>
<dbReference type="CDD" id="cd18186">
    <property type="entry name" value="BTB_POZ_ZBTB_KLHL-like"/>
    <property type="match status" value="1"/>
</dbReference>
<gene>
    <name evidence="2" type="ORF">E6O75_ATG09999</name>
</gene>
<dbReference type="EMBL" id="SNSC02000029">
    <property type="protein sequence ID" value="TID13050.1"/>
    <property type="molecule type" value="Genomic_DNA"/>
</dbReference>
<evidence type="ECO:0000313" key="2">
    <source>
        <dbReference type="EMBL" id="TID13050.1"/>
    </source>
</evidence>
<dbReference type="SMART" id="SM00225">
    <property type="entry name" value="BTB"/>
    <property type="match status" value="1"/>
</dbReference>
<keyword evidence="3" id="KW-1185">Reference proteome</keyword>
<reference evidence="2 3" key="1">
    <citation type="submission" date="2019-04" db="EMBL/GenBank/DDBJ databases">
        <title>High contiguity whole genome sequence and gene annotation resource for two Venturia nashicola isolates.</title>
        <authorList>
            <person name="Prokchorchik M."/>
            <person name="Won K."/>
            <person name="Lee Y."/>
            <person name="Choi E.D."/>
            <person name="Segonzac C."/>
            <person name="Sohn K.H."/>
        </authorList>
    </citation>
    <scope>NUCLEOTIDE SEQUENCE [LARGE SCALE GENOMIC DNA]</scope>
    <source>
        <strain evidence="2 3">PRI2</strain>
    </source>
</reference>
<evidence type="ECO:0000313" key="3">
    <source>
        <dbReference type="Proteomes" id="UP000298493"/>
    </source>
</evidence>
<dbReference type="InterPro" id="IPR000210">
    <property type="entry name" value="BTB/POZ_dom"/>
</dbReference>
<dbReference type="Proteomes" id="UP000298493">
    <property type="component" value="Unassembled WGS sequence"/>
</dbReference>
<dbReference type="SUPFAM" id="SSF54695">
    <property type="entry name" value="POZ domain"/>
    <property type="match status" value="1"/>
</dbReference>
<accession>A0A4Z1NCF1</accession>
<organism evidence="2 3">
    <name type="scientific">Venturia nashicola</name>
    <dbReference type="NCBI Taxonomy" id="86259"/>
    <lineage>
        <taxon>Eukaryota</taxon>
        <taxon>Fungi</taxon>
        <taxon>Dikarya</taxon>
        <taxon>Ascomycota</taxon>
        <taxon>Pezizomycotina</taxon>
        <taxon>Dothideomycetes</taxon>
        <taxon>Pleosporomycetidae</taxon>
        <taxon>Venturiales</taxon>
        <taxon>Venturiaceae</taxon>
        <taxon>Venturia</taxon>
    </lineage>
</organism>
<dbReference type="PANTHER" id="PTHR47843">
    <property type="entry name" value="BTB DOMAIN-CONTAINING PROTEIN-RELATED"/>
    <property type="match status" value="1"/>
</dbReference>
<name>A0A4Z1NCF1_9PEZI</name>
<dbReference type="AlphaFoldDB" id="A0A4Z1NCF1"/>
<dbReference type="STRING" id="86259.A0A4Z1NCF1"/>
<dbReference type="Gene3D" id="3.30.710.10">
    <property type="entry name" value="Potassium Channel Kv1.1, Chain A"/>
    <property type="match status" value="1"/>
</dbReference>
<dbReference type="PANTHER" id="PTHR47843:SF5">
    <property type="entry name" value="BTB_POZ DOMAIN PROTEIN"/>
    <property type="match status" value="1"/>
</dbReference>
<sequence length="256" mass="28487">MPASDLRLSTVDSPSDELMNALGTLFELGKYSDLTITSGIRRYAVHKAIVCSRSGFFDGACSNPFKESESGTIDLSEDDPEAVDHMVHYFYHLEYLTTPRVQPQGTTLSSPLASPISQKHLSFDSIIDENHSEVDEIESAAEQQAKGSASNLTLHAKVYAIAEKYGIQGLKTMAKNKFSAQMAYHWDSPEVPLAIQEVYETTVDSDRGLRDVITSTFRCYPELAQRRDVEAVVKETPELAWELFRVGWDLPLTLSS</sequence>
<dbReference type="PROSITE" id="PS50097">
    <property type="entry name" value="BTB"/>
    <property type="match status" value="1"/>
</dbReference>
<dbReference type="InterPro" id="IPR011333">
    <property type="entry name" value="SKP1/BTB/POZ_sf"/>
</dbReference>
<evidence type="ECO:0000259" key="1">
    <source>
        <dbReference type="PROSITE" id="PS50097"/>
    </source>
</evidence>